<accession>A0A3P7M6R7</accession>
<dbReference type="Proteomes" id="UP000281553">
    <property type="component" value="Unassembled WGS sequence"/>
</dbReference>
<evidence type="ECO:0000313" key="1">
    <source>
        <dbReference type="EMBL" id="VDN21700.1"/>
    </source>
</evidence>
<protein>
    <submittedName>
        <fullName evidence="1">Uncharacterized protein</fullName>
    </submittedName>
</protein>
<proteinExistence type="predicted"/>
<organism evidence="1 2">
    <name type="scientific">Dibothriocephalus latus</name>
    <name type="common">Fish tapeworm</name>
    <name type="synonym">Diphyllobothrium latum</name>
    <dbReference type="NCBI Taxonomy" id="60516"/>
    <lineage>
        <taxon>Eukaryota</taxon>
        <taxon>Metazoa</taxon>
        <taxon>Spiralia</taxon>
        <taxon>Lophotrochozoa</taxon>
        <taxon>Platyhelminthes</taxon>
        <taxon>Cestoda</taxon>
        <taxon>Eucestoda</taxon>
        <taxon>Diphyllobothriidea</taxon>
        <taxon>Diphyllobothriidae</taxon>
        <taxon>Dibothriocephalus</taxon>
    </lineage>
</organism>
<evidence type="ECO:0000313" key="2">
    <source>
        <dbReference type="Proteomes" id="UP000281553"/>
    </source>
</evidence>
<dbReference type="OrthoDB" id="10327021at2759"/>
<reference evidence="1 2" key="1">
    <citation type="submission" date="2018-11" db="EMBL/GenBank/DDBJ databases">
        <authorList>
            <consortium name="Pathogen Informatics"/>
        </authorList>
    </citation>
    <scope>NUCLEOTIDE SEQUENCE [LARGE SCALE GENOMIC DNA]</scope>
</reference>
<keyword evidence="2" id="KW-1185">Reference proteome</keyword>
<name>A0A3P7M6R7_DIBLA</name>
<dbReference type="EMBL" id="UYRU01071989">
    <property type="protein sequence ID" value="VDN21700.1"/>
    <property type="molecule type" value="Genomic_DNA"/>
</dbReference>
<sequence>MEVVAGTTVKPCEYPKQIPDAIISFTASTVNEAYQLLFDAAVQKSEVQPIMPYVRIQYVSGCSILPHPAAFCNVVFAQNLPVRT</sequence>
<dbReference type="AlphaFoldDB" id="A0A3P7M6R7"/>
<gene>
    <name evidence="1" type="ORF">DILT_LOCUS13887</name>
</gene>